<sequence length="433" mass="48820">MEKWIDAYQSNGYLHGAILVAKGDDVLLSEGFGMANVEHQAANSPKTKFRIGSITKGFTAMAIFQLYENKQLDINDLIDKYFPSYPNGNKITLYHCLTNSSGISNFTGATDFWSRKMRLPFTLSEMIDSFKQTELEFEPGHEYSYSSSGYLVLTAIIQKLSGHTYEEYMYDHIFLPLGMENTGVDNGRTVVPDLASGYSYWEALIHAEYADMSFPSGGYGIYSTTEDLLKWSRSLMDPVLISCETTAKMLKAYLNDYACGWSVAPQFGKHCLSHFGDVSGYASNFLQFTDDQITIIFLSNLSVSPVVDLTKELAKLIYGKPAMLPDPLKPINFEPDRELCGTYYFENEPDKSIEISFKDQGFFMTGPKMYGALYKFKLHLIERGTGELVFMTEGVHERLVISSGRTGVEFVFYTDCHGNNFCLKAYRGEKKGE</sequence>
<evidence type="ECO:0000313" key="4">
    <source>
        <dbReference type="EMBL" id="MDN7240235.1"/>
    </source>
</evidence>
<keyword evidence="4" id="KW-0378">Hydrolase</keyword>
<proteinExistence type="predicted"/>
<dbReference type="GO" id="GO:0016787">
    <property type="term" value="F:hydrolase activity"/>
    <property type="evidence" value="ECO:0007669"/>
    <property type="project" value="UniProtKB-KW"/>
</dbReference>
<evidence type="ECO:0000313" key="5">
    <source>
        <dbReference type="Proteomes" id="UP001172055"/>
    </source>
</evidence>
<comment type="caution">
    <text evidence="4">The sequence shown here is derived from an EMBL/GenBank/DDBJ whole genome shotgun (WGS) entry which is preliminary data.</text>
</comment>
<dbReference type="Gene3D" id="3.40.710.10">
    <property type="entry name" value="DD-peptidase/beta-lactamase superfamily"/>
    <property type="match status" value="1"/>
</dbReference>
<dbReference type="Proteomes" id="UP001172055">
    <property type="component" value="Unassembled WGS sequence"/>
</dbReference>
<dbReference type="PANTHER" id="PTHR46825">
    <property type="entry name" value="D-ALANYL-D-ALANINE-CARBOXYPEPTIDASE/ENDOPEPTIDASE AMPH"/>
    <property type="match status" value="1"/>
</dbReference>
<keyword evidence="2" id="KW-0472">Membrane</keyword>
<feature type="domain" description="Beta-lactamase-related" evidence="3">
    <location>
        <begin position="4"/>
        <end position="307"/>
    </location>
</feature>
<dbReference type="EC" id="3.1.1.103" evidence="4"/>
<dbReference type="SUPFAM" id="SSF56601">
    <property type="entry name" value="beta-lactamase/transpeptidase-like"/>
    <property type="match status" value="1"/>
</dbReference>
<dbReference type="Pfam" id="PF00144">
    <property type="entry name" value="Beta-lactamase"/>
    <property type="match status" value="1"/>
</dbReference>
<dbReference type="PANTHER" id="PTHR46825:SF11">
    <property type="entry name" value="PENICILLIN-BINDING PROTEIN 4"/>
    <property type="match status" value="1"/>
</dbReference>
<keyword evidence="5" id="KW-1185">Reference proteome</keyword>
<dbReference type="InterPro" id="IPR012338">
    <property type="entry name" value="Beta-lactam/transpept-like"/>
</dbReference>
<dbReference type="RefSeq" id="WP_301722302.1">
    <property type="nucleotide sequence ID" value="NZ_JAUJWV010000001.1"/>
</dbReference>
<protein>
    <submittedName>
        <fullName evidence="4">Serine hydrolase domain-containing protein</fullName>
        <ecNumber evidence="4">3.1.1.103</ecNumber>
    </submittedName>
</protein>
<dbReference type="InterPro" id="IPR050491">
    <property type="entry name" value="AmpC-like"/>
</dbReference>
<name>A0ABT8MXE0_9BACL</name>
<evidence type="ECO:0000256" key="1">
    <source>
        <dbReference type="ARBA" id="ARBA00004370"/>
    </source>
</evidence>
<reference evidence="4 5" key="1">
    <citation type="submission" date="2023-06" db="EMBL/GenBank/DDBJ databases">
        <title>Novel species in genus Planococcus.</title>
        <authorList>
            <person name="Ning S."/>
        </authorList>
    </citation>
    <scope>NUCLEOTIDE SEQUENCE [LARGE SCALE GENOMIC DNA]</scope>
    <source>
        <strain evidence="4 5">N028</strain>
    </source>
</reference>
<accession>A0ABT8MXE0</accession>
<dbReference type="InterPro" id="IPR001466">
    <property type="entry name" value="Beta-lactam-related"/>
</dbReference>
<evidence type="ECO:0000256" key="2">
    <source>
        <dbReference type="ARBA" id="ARBA00023136"/>
    </source>
</evidence>
<organism evidence="4 5">
    <name type="scientific">Planococcus shixiaomingii</name>
    <dbReference type="NCBI Taxonomy" id="3058393"/>
    <lineage>
        <taxon>Bacteria</taxon>
        <taxon>Bacillati</taxon>
        <taxon>Bacillota</taxon>
        <taxon>Bacilli</taxon>
        <taxon>Bacillales</taxon>
        <taxon>Caryophanaceae</taxon>
        <taxon>Planococcus</taxon>
    </lineage>
</organism>
<gene>
    <name evidence="4" type="ORF">QWY14_00465</name>
</gene>
<dbReference type="EMBL" id="JAUJWV010000001">
    <property type="protein sequence ID" value="MDN7240235.1"/>
    <property type="molecule type" value="Genomic_DNA"/>
</dbReference>
<comment type="subcellular location">
    <subcellularLocation>
        <location evidence="1">Membrane</location>
    </subcellularLocation>
</comment>
<evidence type="ECO:0000259" key="3">
    <source>
        <dbReference type="Pfam" id="PF00144"/>
    </source>
</evidence>